<feature type="chain" id="PRO_5004893914" description="VCBS repeat-containing protein" evidence="1">
    <location>
        <begin position="30"/>
        <end position="218"/>
    </location>
</feature>
<dbReference type="SUPFAM" id="SSF69318">
    <property type="entry name" value="Integrin alpha N-terminal domain"/>
    <property type="match status" value="1"/>
</dbReference>
<feature type="signal peptide" evidence="1">
    <location>
        <begin position="1"/>
        <end position="29"/>
    </location>
</feature>
<dbReference type="eggNOG" id="ENOG5031X85">
    <property type="taxonomic scope" value="Bacteria"/>
</dbReference>
<evidence type="ECO:0000313" key="2">
    <source>
        <dbReference type="EMBL" id="EWC60268.1"/>
    </source>
</evidence>
<evidence type="ECO:0000313" key="3">
    <source>
        <dbReference type="Proteomes" id="UP000019277"/>
    </source>
</evidence>
<sequence>MDRTGLIRTATITGFAAALGLATVVPAGAAPLADPVTTVADLDGDGEIESVNAQLTGDHEQVIWATVDGVRASITLPADSTAPFEAPRVADLNGDGRAELVVTRSVGANTTHFTAVHFDGHALSQVVGDDNQPFSFAEGGGIATHLGYRCTADDEARTFDTVAAEADDLGAPADRLTYSGTRTAHTLRDGALTTRDTVEFTGRPRTDPVLAVDPATCA</sequence>
<organism evidence="2 3">
    <name type="scientific">Actinokineospora spheciospongiae</name>
    <dbReference type="NCBI Taxonomy" id="909613"/>
    <lineage>
        <taxon>Bacteria</taxon>
        <taxon>Bacillati</taxon>
        <taxon>Actinomycetota</taxon>
        <taxon>Actinomycetes</taxon>
        <taxon>Pseudonocardiales</taxon>
        <taxon>Pseudonocardiaceae</taxon>
        <taxon>Actinokineospora</taxon>
    </lineage>
</organism>
<evidence type="ECO:0000256" key="1">
    <source>
        <dbReference type="SAM" id="SignalP"/>
    </source>
</evidence>
<dbReference type="Proteomes" id="UP000019277">
    <property type="component" value="Unassembled WGS sequence"/>
</dbReference>
<reference evidence="2 3" key="1">
    <citation type="journal article" date="2014" name="Genome Announc.">
        <title>Draft Genome Sequence of the Antitrypanosomally Active Sponge-Associated Bacterium Actinokineospora sp. Strain EG49.</title>
        <authorList>
            <person name="Harjes J."/>
            <person name="Ryu T."/>
            <person name="Abdelmohsen U.R."/>
            <person name="Moitinho-Silva L."/>
            <person name="Horn H."/>
            <person name="Ravasi T."/>
            <person name="Hentschel U."/>
        </authorList>
    </citation>
    <scope>NUCLEOTIDE SEQUENCE [LARGE SCALE GENOMIC DNA]</scope>
    <source>
        <strain evidence="2 3">EG49</strain>
    </source>
</reference>
<keyword evidence="3" id="KW-1185">Reference proteome</keyword>
<dbReference type="RefSeq" id="WP_035285525.1">
    <property type="nucleotide sequence ID" value="NZ_AYXG01000165.1"/>
</dbReference>
<accession>W7IJ26</accession>
<gene>
    <name evidence="2" type="ORF">UO65_4376</name>
</gene>
<dbReference type="InterPro" id="IPR028994">
    <property type="entry name" value="Integrin_alpha_N"/>
</dbReference>
<proteinExistence type="predicted"/>
<comment type="caution">
    <text evidence="2">The sequence shown here is derived from an EMBL/GenBank/DDBJ whole genome shotgun (WGS) entry which is preliminary data.</text>
</comment>
<name>W7IJ26_9PSEU</name>
<evidence type="ECO:0008006" key="4">
    <source>
        <dbReference type="Google" id="ProtNLM"/>
    </source>
</evidence>
<dbReference type="PATRIC" id="fig|909613.9.peg.4378"/>
<keyword evidence="1" id="KW-0732">Signal</keyword>
<dbReference type="AlphaFoldDB" id="W7IJ26"/>
<protein>
    <recommendedName>
        <fullName evidence="4">VCBS repeat-containing protein</fullName>
    </recommendedName>
</protein>
<dbReference type="OrthoDB" id="3678781at2"/>
<dbReference type="EMBL" id="AYXG01000165">
    <property type="protein sequence ID" value="EWC60268.1"/>
    <property type="molecule type" value="Genomic_DNA"/>
</dbReference>